<gene>
    <name evidence="1" type="ORF">BaRGS_00007428</name>
</gene>
<reference evidence="1 2" key="1">
    <citation type="journal article" date="2023" name="Sci. Data">
        <title>Genome assembly of the Korean intertidal mud-creeper Batillaria attramentaria.</title>
        <authorList>
            <person name="Patra A.K."/>
            <person name="Ho P.T."/>
            <person name="Jun S."/>
            <person name="Lee S.J."/>
            <person name="Kim Y."/>
            <person name="Won Y.J."/>
        </authorList>
    </citation>
    <scope>NUCLEOTIDE SEQUENCE [LARGE SCALE GENOMIC DNA]</scope>
    <source>
        <strain evidence="1">Wonlab-2016</strain>
    </source>
</reference>
<evidence type="ECO:0000313" key="2">
    <source>
        <dbReference type="Proteomes" id="UP001519460"/>
    </source>
</evidence>
<accession>A0ABD0LQL6</accession>
<keyword evidence="2" id="KW-1185">Reference proteome</keyword>
<dbReference type="Proteomes" id="UP001519460">
    <property type="component" value="Unassembled WGS sequence"/>
</dbReference>
<dbReference type="EMBL" id="JACVVK020000032">
    <property type="protein sequence ID" value="KAK7501303.1"/>
    <property type="molecule type" value="Genomic_DNA"/>
</dbReference>
<sequence>MGAQHVLGLCPLHSCSFPPLEVAVQLLPPAPSPVSARSSLEVMMKVFTNSSTIRPLTNRQVEVRSQLLRSRLKFLSG</sequence>
<protein>
    <submittedName>
        <fullName evidence="1">Uncharacterized protein</fullName>
    </submittedName>
</protein>
<evidence type="ECO:0000313" key="1">
    <source>
        <dbReference type="EMBL" id="KAK7501303.1"/>
    </source>
</evidence>
<organism evidence="1 2">
    <name type="scientific">Batillaria attramentaria</name>
    <dbReference type="NCBI Taxonomy" id="370345"/>
    <lineage>
        <taxon>Eukaryota</taxon>
        <taxon>Metazoa</taxon>
        <taxon>Spiralia</taxon>
        <taxon>Lophotrochozoa</taxon>
        <taxon>Mollusca</taxon>
        <taxon>Gastropoda</taxon>
        <taxon>Caenogastropoda</taxon>
        <taxon>Sorbeoconcha</taxon>
        <taxon>Cerithioidea</taxon>
        <taxon>Batillariidae</taxon>
        <taxon>Batillaria</taxon>
    </lineage>
</organism>
<dbReference type="AlphaFoldDB" id="A0ABD0LQL6"/>
<comment type="caution">
    <text evidence="1">The sequence shown here is derived from an EMBL/GenBank/DDBJ whole genome shotgun (WGS) entry which is preliminary data.</text>
</comment>
<proteinExistence type="predicted"/>
<name>A0ABD0LQL6_9CAEN</name>